<keyword evidence="4" id="KW-1185">Reference proteome</keyword>
<dbReference type="Proteomes" id="UP001140513">
    <property type="component" value="Unassembled WGS sequence"/>
</dbReference>
<name>A0A9W8XL46_9PLEO</name>
<dbReference type="OrthoDB" id="3796445at2759"/>
<feature type="region of interest" description="Disordered" evidence="1">
    <location>
        <begin position="160"/>
        <end position="217"/>
    </location>
</feature>
<evidence type="ECO:0000313" key="3">
    <source>
        <dbReference type="EMBL" id="KAJ4353591.1"/>
    </source>
</evidence>
<keyword evidence="2" id="KW-1133">Transmembrane helix</keyword>
<organism evidence="3 4">
    <name type="scientific">Didymosphaeria variabile</name>
    <dbReference type="NCBI Taxonomy" id="1932322"/>
    <lineage>
        <taxon>Eukaryota</taxon>
        <taxon>Fungi</taxon>
        <taxon>Dikarya</taxon>
        <taxon>Ascomycota</taxon>
        <taxon>Pezizomycotina</taxon>
        <taxon>Dothideomycetes</taxon>
        <taxon>Pleosporomycetidae</taxon>
        <taxon>Pleosporales</taxon>
        <taxon>Massarineae</taxon>
        <taxon>Didymosphaeriaceae</taxon>
        <taxon>Didymosphaeria</taxon>
    </lineage>
</organism>
<accession>A0A9W8XL46</accession>
<evidence type="ECO:0000256" key="2">
    <source>
        <dbReference type="SAM" id="Phobius"/>
    </source>
</evidence>
<keyword evidence="2" id="KW-0812">Transmembrane</keyword>
<keyword evidence="2" id="KW-0472">Membrane</keyword>
<proteinExistence type="predicted"/>
<dbReference type="GeneID" id="80908851"/>
<evidence type="ECO:0000256" key="1">
    <source>
        <dbReference type="SAM" id="MobiDB-lite"/>
    </source>
</evidence>
<reference evidence="3" key="1">
    <citation type="submission" date="2022-10" db="EMBL/GenBank/DDBJ databases">
        <title>Tapping the CABI collections for fungal endophytes: first genome assemblies for Collariella, Neodidymelliopsis, Ascochyta clinopodiicola, Didymella pomorum, Didymosphaeria variabile, Neocosmospora piperis and Neocucurbitaria cava.</title>
        <authorList>
            <person name="Hill R."/>
        </authorList>
    </citation>
    <scope>NUCLEOTIDE SEQUENCE</scope>
    <source>
        <strain evidence="3">IMI 356815</strain>
    </source>
</reference>
<feature type="transmembrane region" description="Helical" evidence="2">
    <location>
        <begin position="63"/>
        <end position="84"/>
    </location>
</feature>
<comment type="caution">
    <text evidence="3">The sequence shown here is derived from an EMBL/GenBank/DDBJ whole genome shotgun (WGS) entry which is preliminary data.</text>
</comment>
<evidence type="ECO:0000313" key="4">
    <source>
        <dbReference type="Proteomes" id="UP001140513"/>
    </source>
</evidence>
<dbReference type="AlphaFoldDB" id="A0A9W8XL46"/>
<gene>
    <name evidence="3" type="ORF">N0V89_005321</name>
</gene>
<dbReference type="RefSeq" id="XP_056071365.1">
    <property type="nucleotide sequence ID" value="XM_056214098.1"/>
</dbReference>
<sequence length="217" mass="23912">MLSTPRSDNCKQSQNNMLSKIINIFFLLALVAAAPVREETLGRAEATEDGAKYAEDKGAGRPVLSYVFGAAGCLVILGVIFFAYCKYKRGARVLGMQKKSNAANMQHTDVEMCHLPVAPSHGRNRTILSQYGTDNPYGWPSKPATPIAAVDERWLQDYTKPLPRLPGQTQTSEEPQVKKPAPVAQPPTNMGRKPVPGAPIRQIFPNSSGYYQTHHYR</sequence>
<protein>
    <submittedName>
        <fullName evidence="3">Uncharacterized protein</fullName>
    </submittedName>
</protein>
<dbReference type="EMBL" id="JAPEUX010000004">
    <property type="protein sequence ID" value="KAJ4353591.1"/>
    <property type="molecule type" value="Genomic_DNA"/>
</dbReference>
<feature type="transmembrane region" description="Helical" evidence="2">
    <location>
        <begin position="21"/>
        <end position="37"/>
    </location>
</feature>